<protein>
    <submittedName>
        <fullName evidence="2">Uncharacterized protein</fullName>
    </submittedName>
</protein>
<evidence type="ECO:0000313" key="2">
    <source>
        <dbReference type="EMBL" id="SVB20801.1"/>
    </source>
</evidence>
<evidence type="ECO:0000256" key="1">
    <source>
        <dbReference type="SAM" id="MobiDB-lite"/>
    </source>
</evidence>
<reference evidence="2" key="1">
    <citation type="submission" date="2018-05" db="EMBL/GenBank/DDBJ databases">
        <authorList>
            <person name="Lanie J.A."/>
            <person name="Ng W.-L."/>
            <person name="Kazmierczak K.M."/>
            <person name="Andrzejewski T.M."/>
            <person name="Davidsen T.M."/>
            <person name="Wayne K.J."/>
            <person name="Tettelin H."/>
            <person name="Glass J.I."/>
            <person name="Rusch D."/>
            <person name="Podicherti R."/>
            <person name="Tsui H.-C.T."/>
            <person name="Winkler M.E."/>
        </authorList>
    </citation>
    <scope>NUCLEOTIDE SEQUENCE</scope>
</reference>
<sequence length="112" mass="12253">GSWGQPEPPMLPDEPLMPPMLPDEPLMPPMLPDEPLMPPMLPDEPLMPLDDPELDGDGMDPPPLELELLRSGLLRGEVDPQAASKTATTNAANRRNAVLEIFTIPTRLKPAF</sequence>
<accession>A0A382C511</accession>
<feature type="non-terminal residue" evidence="2">
    <location>
        <position position="1"/>
    </location>
</feature>
<dbReference type="EMBL" id="UINC01032703">
    <property type="protein sequence ID" value="SVB20801.1"/>
    <property type="molecule type" value="Genomic_DNA"/>
</dbReference>
<name>A0A382C511_9ZZZZ</name>
<proteinExistence type="predicted"/>
<feature type="compositionally biased region" description="Pro residues" evidence="1">
    <location>
        <begin position="1"/>
        <end position="42"/>
    </location>
</feature>
<organism evidence="2">
    <name type="scientific">marine metagenome</name>
    <dbReference type="NCBI Taxonomy" id="408172"/>
    <lineage>
        <taxon>unclassified sequences</taxon>
        <taxon>metagenomes</taxon>
        <taxon>ecological metagenomes</taxon>
    </lineage>
</organism>
<feature type="region of interest" description="Disordered" evidence="1">
    <location>
        <begin position="1"/>
        <end position="64"/>
    </location>
</feature>
<dbReference type="AlphaFoldDB" id="A0A382C511"/>
<gene>
    <name evidence="2" type="ORF">METZ01_LOCUS173655</name>
</gene>